<evidence type="ECO:0008006" key="4">
    <source>
        <dbReference type="Google" id="ProtNLM"/>
    </source>
</evidence>
<reference evidence="2" key="1">
    <citation type="submission" date="2020-11" db="EMBL/GenBank/DDBJ databases">
        <authorList>
            <consortium name="DOE Joint Genome Institute"/>
            <person name="Ahrendt S."/>
            <person name="Riley R."/>
            <person name="Andreopoulos W."/>
            <person name="LaButti K."/>
            <person name="Pangilinan J."/>
            <person name="Ruiz-duenas F.J."/>
            <person name="Barrasa J.M."/>
            <person name="Sanchez-Garcia M."/>
            <person name="Camarero S."/>
            <person name="Miyauchi S."/>
            <person name="Serrano A."/>
            <person name="Linde D."/>
            <person name="Babiker R."/>
            <person name="Drula E."/>
            <person name="Ayuso-Fernandez I."/>
            <person name="Pacheco R."/>
            <person name="Padilla G."/>
            <person name="Ferreira P."/>
            <person name="Barriuso J."/>
            <person name="Kellner H."/>
            <person name="Castanera R."/>
            <person name="Alfaro M."/>
            <person name="Ramirez L."/>
            <person name="Pisabarro A.G."/>
            <person name="Kuo A."/>
            <person name="Tritt A."/>
            <person name="Lipzen A."/>
            <person name="He G."/>
            <person name="Yan M."/>
            <person name="Ng V."/>
            <person name="Cullen D."/>
            <person name="Martin F."/>
            <person name="Rosso M.-N."/>
            <person name="Henrissat B."/>
            <person name="Hibbett D."/>
            <person name="Martinez A.T."/>
            <person name="Grigoriev I.V."/>
        </authorList>
    </citation>
    <scope>NUCLEOTIDE SEQUENCE</scope>
    <source>
        <strain evidence="2">AH 44721</strain>
    </source>
</reference>
<feature type="compositionally biased region" description="Polar residues" evidence="1">
    <location>
        <begin position="631"/>
        <end position="648"/>
    </location>
</feature>
<name>A0A9P5TQY2_GYMJU</name>
<dbReference type="OrthoDB" id="2589715at2759"/>
<gene>
    <name evidence="2" type="ORF">CPB84DRAFT_1822441</name>
</gene>
<feature type="compositionally biased region" description="Low complexity" evidence="1">
    <location>
        <begin position="558"/>
        <end position="568"/>
    </location>
</feature>
<protein>
    <recommendedName>
        <fullName evidence="4">Xylosidase/arabinosidase</fullName>
    </recommendedName>
</protein>
<feature type="compositionally biased region" description="Low complexity" evidence="1">
    <location>
        <begin position="765"/>
        <end position="782"/>
    </location>
</feature>
<dbReference type="CDD" id="cd11576">
    <property type="entry name" value="GH99_GH71_like_2"/>
    <property type="match status" value="1"/>
</dbReference>
<organism evidence="2 3">
    <name type="scientific">Gymnopilus junonius</name>
    <name type="common">Spectacular rustgill mushroom</name>
    <name type="synonym">Gymnopilus spectabilis subsp. junonius</name>
    <dbReference type="NCBI Taxonomy" id="109634"/>
    <lineage>
        <taxon>Eukaryota</taxon>
        <taxon>Fungi</taxon>
        <taxon>Dikarya</taxon>
        <taxon>Basidiomycota</taxon>
        <taxon>Agaricomycotina</taxon>
        <taxon>Agaricomycetes</taxon>
        <taxon>Agaricomycetidae</taxon>
        <taxon>Agaricales</taxon>
        <taxon>Agaricineae</taxon>
        <taxon>Hymenogastraceae</taxon>
        <taxon>Gymnopilus</taxon>
    </lineage>
</organism>
<feature type="compositionally biased region" description="Polar residues" evidence="1">
    <location>
        <begin position="736"/>
        <end position="751"/>
    </location>
</feature>
<feature type="compositionally biased region" description="Polar residues" evidence="1">
    <location>
        <begin position="676"/>
        <end position="708"/>
    </location>
</feature>
<feature type="compositionally biased region" description="Low complexity" evidence="1">
    <location>
        <begin position="524"/>
        <end position="542"/>
    </location>
</feature>
<dbReference type="Gene3D" id="3.20.20.80">
    <property type="entry name" value="Glycosidases"/>
    <property type="match status" value="1"/>
</dbReference>
<feature type="compositionally biased region" description="Low complexity" evidence="1">
    <location>
        <begin position="398"/>
        <end position="413"/>
    </location>
</feature>
<feature type="compositionally biased region" description="Low complexity" evidence="1">
    <location>
        <begin position="906"/>
        <end position="928"/>
    </location>
</feature>
<feature type="compositionally biased region" description="Low complexity" evidence="1">
    <location>
        <begin position="709"/>
        <end position="725"/>
    </location>
</feature>
<feature type="compositionally biased region" description="Polar residues" evidence="1">
    <location>
        <begin position="481"/>
        <end position="492"/>
    </location>
</feature>
<dbReference type="AlphaFoldDB" id="A0A9P5TQY2"/>
<feature type="compositionally biased region" description="Polar residues" evidence="1">
    <location>
        <begin position="459"/>
        <end position="468"/>
    </location>
</feature>
<feature type="compositionally biased region" description="Polar residues" evidence="1">
    <location>
        <begin position="569"/>
        <end position="579"/>
    </location>
</feature>
<feature type="region of interest" description="Disordered" evidence="1">
    <location>
        <begin position="459"/>
        <end position="983"/>
    </location>
</feature>
<feature type="compositionally biased region" description="Polar residues" evidence="1">
    <location>
        <begin position="609"/>
        <end position="621"/>
    </location>
</feature>
<feature type="compositionally biased region" description="Polar residues" evidence="1">
    <location>
        <begin position="844"/>
        <end position="865"/>
    </location>
</feature>
<evidence type="ECO:0000313" key="3">
    <source>
        <dbReference type="Proteomes" id="UP000724874"/>
    </source>
</evidence>
<feature type="compositionally biased region" description="Low complexity" evidence="1">
    <location>
        <begin position="967"/>
        <end position="983"/>
    </location>
</feature>
<feature type="region of interest" description="Disordered" evidence="1">
    <location>
        <begin position="392"/>
        <end position="414"/>
    </location>
</feature>
<feature type="compositionally biased region" description="Pro residues" evidence="1">
    <location>
        <begin position="947"/>
        <end position="957"/>
    </location>
</feature>
<comment type="caution">
    <text evidence="2">The sequence shown here is derived from an EMBL/GenBank/DDBJ whole genome shotgun (WGS) entry which is preliminary data.</text>
</comment>
<evidence type="ECO:0000313" key="2">
    <source>
        <dbReference type="EMBL" id="KAF8907673.1"/>
    </source>
</evidence>
<accession>A0A9P5TQY2</accession>
<evidence type="ECO:0000256" key="1">
    <source>
        <dbReference type="SAM" id="MobiDB-lite"/>
    </source>
</evidence>
<proteinExistence type="predicted"/>
<sequence length="1018" mass="108055">MPDGGRPNTDVWPDVSSYSPSELFPAPGLKTQSGDPVFLFSSRNAKTVQRHFHWMAEHGVDGAFLQRFAGQCDLEAGNEGIMRIRDEVGDRVREAAEREGRVFAIMYDVSGVTPDRIQRILERDWTHLIRQKDVLDSPNYLREKGKAVVALWGFGFDNANHTPELVRSITQFFRNTTPGGVYIMAGTPAHWRTAESDADRNPAFLDVWMNDFDAISPWTIGRYSTEQDADGFYENKMKGDFELIKRHNEQGLGRKIDYIPVILPGGSGYNLSEGKWGFNDIKRNGGRFLWKQVFNAKRLGVRTIYGAMWDEYDEGTAFMPIVEHKRNLPVSDKYRFMALDEDGYDVPSDWYMRICGFAAEGLRSERLIHETFPVKELQDYWPSRPKYEEVSQKSGDFVSGSSAVAGSSSGAGARMVGISKDEKEEAPPPPYSLEAEEALQTPAVQPQSAAAPVSVTQPPVINQTVPTNSSPHHVPQSSPPTINTAARPSSNYGRPGPSSPVPNRRPNQNPISGLVHDFGRQSISTSPAPGPSSSASASTASGRLPSGSAPPLHPTHPAAQSSAQGGSSNYQWNGPSTGSARPPSRPSSQGKPGAPQQPLPHSQHAHHSPTISATSSVANSPQWPPPEWKIPNNQAPSAPSVSYSTYPGNTGGANLGRPHTFSASAGKPGGGGATLRPTSTVSGRPSATSNPIAAPQSGSYPISPINDQHSISSHSPAPNAHSPSNTFSAAPYPPLSVQSYSTGSSSAVPSSHHTHGHGQSALHFPTAPSASTYTPPVSTYPGQPGPSFPGQPNGSAYQPMPSSSNYTPWSGGPPHISPPHSPPAIAASTYHGQSAYPSRPYSPAQGSMPQQQYSSPSFPLSNAATASPIGRPEGDSGGFYFPQGPSGGVEESYFSGGINSNVNMPASGSTAYGSSYSGQYGTSASSYPGGPPYPQLSGPPGAGGPWTVPPPPPPRPSTQPGSSYGKPSFPVASPAGSSSSGALGSALNAVDKLAGKKTREQLESLAQSSTKLFNKYMK</sequence>
<feature type="compositionally biased region" description="Low complexity" evidence="1">
    <location>
        <begin position="469"/>
        <end position="480"/>
    </location>
</feature>
<dbReference type="Proteomes" id="UP000724874">
    <property type="component" value="Unassembled WGS sequence"/>
</dbReference>
<dbReference type="EMBL" id="JADNYJ010000014">
    <property type="protein sequence ID" value="KAF8907673.1"/>
    <property type="molecule type" value="Genomic_DNA"/>
</dbReference>
<keyword evidence="3" id="KW-1185">Reference proteome</keyword>